<dbReference type="EMBL" id="CP035758">
    <property type="protein sequence ID" value="QBD77611.1"/>
    <property type="molecule type" value="Genomic_DNA"/>
</dbReference>
<evidence type="ECO:0000313" key="3">
    <source>
        <dbReference type="Proteomes" id="UP000290365"/>
    </source>
</evidence>
<dbReference type="PROSITE" id="PS50035">
    <property type="entry name" value="PLD"/>
    <property type="match status" value="2"/>
</dbReference>
<feature type="domain" description="PLD phosphodiesterase" evidence="1">
    <location>
        <begin position="148"/>
        <end position="175"/>
    </location>
</feature>
<feature type="domain" description="PLD phosphodiesterase" evidence="1">
    <location>
        <begin position="315"/>
        <end position="342"/>
    </location>
</feature>
<dbReference type="RefSeq" id="WP_129888666.1">
    <property type="nucleotide sequence ID" value="NZ_CP035758.1"/>
</dbReference>
<dbReference type="AlphaFoldDB" id="A0A4V0YYW2"/>
<dbReference type="KEGG" id="kbs:EPA93_17070"/>
<organism evidence="2 3">
    <name type="scientific">Ktedonosporobacter rubrisoli</name>
    <dbReference type="NCBI Taxonomy" id="2509675"/>
    <lineage>
        <taxon>Bacteria</taxon>
        <taxon>Bacillati</taxon>
        <taxon>Chloroflexota</taxon>
        <taxon>Ktedonobacteria</taxon>
        <taxon>Ktedonobacterales</taxon>
        <taxon>Ktedonosporobacteraceae</taxon>
        <taxon>Ktedonosporobacter</taxon>
    </lineage>
</organism>
<dbReference type="GO" id="GO:0032049">
    <property type="term" value="P:cardiolipin biosynthetic process"/>
    <property type="evidence" value="ECO:0007669"/>
    <property type="project" value="UniProtKB-ARBA"/>
</dbReference>
<sequence>MLWRTGCLIFLLQCLVAMLLLIIASLGRRHKHDTRFPYRSLEEIQVGANRLQLYAYGEDLYKAMFEAIDNASDYIYLESYIWKGDELGKEFQRRLAQKAAEGVKVYVIFDRFGNLVVPRTFKSGFDPAIHVLEYRAIRRPWQIFDLRHYALDHRKLLVVDDTISFIGGYNIGELYAKEWRDTHLRLRGAIATEFSQSFIDFWNRFCPEKEQIREYHRRHFNPRIRLSQNEAMRLTFPIRDMYIVAIDKAAESILLTTAYFIPDHILLDALKNAARRGVDVRILVPWNSNHILADWISRSYFAGCLQAGIHILGYRHTMLHAKTCTIDEQWSTVGTANLDRLSLLGNYEINVEIYSKDFAQQMQALFACDSSEVFELNAEDWQRRAWYIKLSEHLLSPWRFMM</sequence>
<dbReference type="PANTHER" id="PTHR21248:SF22">
    <property type="entry name" value="PHOSPHOLIPASE D"/>
    <property type="match status" value="1"/>
</dbReference>
<dbReference type="GO" id="GO:0030572">
    <property type="term" value="F:phosphatidyltransferase activity"/>
    <property type="evidence" value="ECO:0007669"/>
    <property type="project" value="UniProtKB-ARBA"/>
</dbReference>
<dbReference type="InterPro" id="IPR001736">
    <property type="entry name" value="PLipase_D/transphosphatidylase"/>
</dbReference>
<dbReference type="PANTHER" id="PTHR21248">
    <property type="entry name" value="CARDIOLIPIN SYNTHASE"/>
    <property type="match status" value="1"/>
</dbReference>
<dbReference type="InterPro" id="IPR025202">
    <property type="entry name" value="PLD-like_dom"/>
</dbReference>
<dbReference type="Pfam" id="PF13091">
    <property type="entry name" value="PLDc_2"/>
    <property type="match status" value="2"/>
</dbReference>
<keyword evidence="3" id="KW-1185">Reference proteome</keyword>
<protein>
    <submittedName>
        <fullName evidence="2">Phosphatidylserine/phosphatidylglycerophosphate/ cardiolipin synthase family protein</fullName>
    </submittedName>
</protein>
<name>A0A4V0YYW2_KTERU</name>
<dbReference type="CDD" id="cd09110">
    <property type="entry name" value="PLDc_CLS_1"/>
    <property type="match status" value="1"/>
</dbReference>
<accession>A0A4V0YYW2</accession>
<evidence type="ECO:0000259" key="1">
    <source>
        <dbReference type="PROSITE" id="PS50035"/>
    </source>
</evidence>
<gene>
    <name evidence="2" type="ORF">EPA93_17070</name>
</gene>
<evidence type="ECO:0000313" key="2">
    <source>
        <dbReference type="EMBL" id="QBD77611.1"/>
    </source>
</evidence>
<reference evidence="2 3" key="1">
    <citation type="submission" date="2019-01" db="EMBL/GenBank/DDBJ databases">
        <title>Ktedonosporobacter rubrisoli SCAWS-G2.</title>
        <authorList>
            <person name="Huang Y."/>
            <person name="Yan B."/>
        </authorList>
    </citation>
    <scope>NUCLEOTIDE SEQUENCE [LARGE SCALE GENOMIC DNA]</scope>
    <source>
        <strain evidence="2 3">SCAWS-G2</strain>
    </source>
</reference>
<dbReference type="SUPFAM" id="SSF56024">
    <property type="entry name" value="Phospholipase D/nuclease"/>
    <property type="match status" value="2"/>
</dbReference>
<dbReference type="Proteomes" id="UP000290365">
    <property type="component" value="Chromosome"/>
</dbReference>
<dbReference type="OrthoDB" id="9762009at2"/>
<dbReference type="Gene3D" id="3.30.870.10">
    <property type="entry name" value="Endonuclease Chain A"/>
    <property type="match status" value="2"/>
</dbReference>
<dbReference type="CDD" id="cd09159">
    <property type="entry name" value="PLDc_ybhO_like_2"/>
    <property type="match status" value="1"/>
</dbReference>
<proteinExistence type="predicted"/>
<dbReference type="SMART" id="SM00155">
    <property type="entry name" value="PLDc"/>
    <property type="match status" value="2"/>
</dbReference>